<accession>A0A0F9F716</accession>
<dbReference type="AlphaFoldDB" id="A0A0F9F716"/>
<sequence length="69" mass="8178">MERKNSKQLRLDAEVGELAEQVHRDYQSYNRTSISFCAFGNLIMREGLDMAILQMKVKKKYRNRRKING</sequence>
<protein>
    <submittedName>
        <fullName evidence="1">Uncharacterized protein</fullName>
    </submittedName>
</protein>
<comment type="caution">
    <text evidence="1">The sequence shown here is derived from an EMBL/GenBank/DDBJ whole genome shotgun (WGS) entry which is preliminary data.</text>
</comment>
<evidence type="ECO:0000313" key="1">
    <source>
        <dbReference type="EMBL" id="KKL74256.1"/>
    </source>
</evidence>
<gene>
    <name evidence="1" type="ORF">LCGC14_2066690</name>
</gene>
<reference evidence="1" key="1">
    <citation type="journal article" date="2015" name="Nature">
        <title>Complex archaea that bridge the gap between prokaryotes and eukaryotes.</title>
        <authorList>
            <person name="Spang A."/>
            <person name="Saw J.H."/>
            <person name="Jorgensen S.L."/>
            <person name="Zaremba-Niedzwiedzka K."/>
            <person name="Martijn J."/>
            <person name="Lind A.E."/>
            <person name="van Eijk R."/>
            <person name="Schleper C."/>
            <person name="Guy L."/>
            <person name="Ettema T.J."/>
        </authorList>
    </citation>
    <scope>NUCLEOTIDE SEQUENCE</scope>
</reference>
<proteinExistence type="predicted"/>
<dbReference type="EMBL" id="LAZR01024713">
    <property type="protein sequence ID" value="KKL74256.1"/>
    <property type="molecule type" value="Genomic_DNA"/>
</dbReference>
<name>A0A0F9F716_9ZZZZ</name>
<organism evidence="1">
    <name type="scientific">marine sediment metagenome</name>
    <dbReference type="NCBI Taxonomy" id="412755"/>
    <lineage>
        <taxon>unclassified sequences</taxon>
        <taxon>metagenomes</taxon>
        <taxon>ecological metagenomes</taxon>
    </lineage>
</organism>